<evidence type="ECO:0000256" key="1">
    <source>
        <dbReference type="ARBA" id="ARBA00001933"/>
    </source>
</evidence>
<dbReference type="PIRSF" id="PIRSF038940">
    <property type="entry name" value="Low_specificity_LTA"/>
    <property type="match status" value="1"/>
</dbReference>
<dbReference type="EMBL" id="CP102774">
    <property type="protein sequence ID" value="UZF85386.1"/>
    <property type="molecule type" value="Genomic_DNA"/>
</dbReference>
<comment type="function">
    <text evidence="5">Catalyzes the cleavage of L-allo-threonine and L-threonine to glycine and acetaldehyde.</text>
</comment>
<dbReference type="Pfam" id="PF01212">
    <property type="entry name" value="Beta_elim_lyase"/>
    <property type="match status" value="1"/>
</dbReference>
<evidence type="ECO:0000256" key="3">
    <source>
        <dbReference type="ARBA" id="ARBA00011881"/>
    </source>
</evidence>
<dbReference type="InterPro" id="IPR026273">
    <property type="entry name" value="Low_specificity_L-TA_bact"/>
</dbReference>
<organism evidence="7">
    <name type="scientific">Bosea sp. NBC_00436</name>
    <dbReference type="NCBI Taxonomy" id="2969620"/>
    <lineage>
        <taxon>Bacteria</taxon>
        <taxon>Pseudomonadati</taxon>
        <taxon>Pseudomonadota</taxon>
        <taxon>Alphaproteobacteria</taxon>
        <taxon>Hyphomicrobiales</taxon>
        <taxon>Boseaceae</taxon>
        <taxon>Bosea</taxon>
    </lineage>
</organism>
<dbReference type="GO" id="GO:0006567">
    <property type="term" value="P:L-threonine catabolic process"/>
    <property type="evidence" value="ECO:0007669"/>
    <property type="project" value="UniProtKB-UniRule"/>
</dbReference>
<dbReference type="InterPro" id="IPR015424">
    <property type="entry name" value="PyrdxlP-dep_Trfase"/>
</dbReference>
<dbReference type="PANTHER" id="PTHR48097">
    <property type="entry name" value="L-THREONINE ALDOLASE-RELATED"/>
    <property type="match status" value="1"/>
</dbReference>
<name>A0A9E7ZR03_9HYPH</name>
<dbReference type="GO" id="GO:0004793">
    <property type="term" value="F:threonine aldolase activity"/>
    <property type="evidence" value="ECO:0007669"/>
    <property type="project" value="UniProtKB-UniRule"/>
</dbReference>
<feature type="domain" description="Aromatic amino acid beta-eliminating lyase/threonine aldolase" evidence="6">
    <location>
        <begin position="2"/>
        <end position="278"/>
    </location>
</feature>
<dbReference type="InterPro" id="IPR001597">
    <property type="entry name" value="ArAA_b-elim_lyase/Thr_aldolase"/>
</dbReference>
<dbReference type="SUPFAM" id="SSF53383">
    <property type="entry name" value="PLP-dependent transferases"/>
    <property type="match status" value="1"/>
</dbReference>
<comment type="subunit">
    <text evidence="3">Homotetramer.</text>
</comment>
<dbReference type="InterPro" id="IPR015421">
    <property type="entry name" value="PyrdxlP-dep_Trfase_major"/>
</dbReference>
<dbReference type="AlphaFoldDB" id="A0A9E7ZR03"/>
<gene>
    <name evidence="7" type="ORF">NWE54_16310</name>
</gene>
<dbReference type="Gene3D" id="3.40.640.10">
    <property type="entry name" value="Type I PLP-dependent aspartate aminotransferase-like (Major domain)"/>
    <property type="match status" value="1"/>
</dbReference>
<protein>
    <recommendedName>
        <fullName evidence="5">L-threonine aldolase</fullName>
        <ecNumber evidence="5">4.1.2.48</ecNumber>
    </recommendedName>
</protein>
<comment type="catalytic activity">
    <reaction evidence="5">
        <text>L-allo-threonine = acetaldehyde + glycine</text>
        <dbReference type="Rhea" id="RHEA:26209"/>
        <dbReference type="ChEBI" id="CHEBI:15343"/>
        <dbReference type="ChEBI" id="CHEBI:57305"/>
        <dbReference type="ChEBI" id="CHEBI:58585"/>
        <dbReference type="EC" id="4.1.2.48"/>
    </reaction>
</comment>
<sequence>MDFFSDNTAAASPRVMAALAAANAGSASPYGKDDWTRRVEERFATIFEREVAVFLVLTGTAANALALASIVKPWGAILTHEEAHVVEDECGAPEFFTNGAKLVDLPGTGAKLKPETVTKALSHLRAGDFHQVQAQALTITQATECGTIYTPAEVRALKDAVTPRGLKLHMDGARFANALVTLGCTPAEITWKAGVDVLSFGGTKNGALAAEAVIFFDPAEAEEMKWRRKRAGQTLSKGRVLGAQFEGLLADDHWLDLARHANARAKRLADSVAQGSQARLAWPCQANEVFLVLPPTVQERLKSAGVGYYDWSARSLPPEAPLKDGEIVGRFVMSFATEADDVERLVAAIAG</sequence>
<comment type="cofactor">
    <cofactor evidence="1 5">
        <name>pyridoxal 5'-phosphate</name>
        <dbReference type="ChEBI" id="CHEBI:597326"/>
    </cofactor>
</comment>
<comment type="similarity">
    <text evidence="2 5">Belongs to the threonine aldolase family.</text>
</comment>
<dbReference type="Gene3D" id="3.90.1150.10">
    <property type="entry name" value="Aspartate Aminotransferase, domain 1"/>
    <property type="match status" value="1"/>
</dbReference>
<comment type="catalytic activity">
    <reaction evidence="5">
        <text>L-threonine = acetaldehyde + glycine</text>
        <dbReference type="Rhea" id="RHEA:19625"/>
        <dbReference type="ChEBI" id="CHEBI:15343"/>
        <dbReference type="ChEBI" id="CHEBI:57305"/>
        <dbReference type="ChEBI" id="CHEBI:57926"/>
        <dbReference type="EC" id="4.1.2.48"/>
    </reaction>
</comment>
<dbReference type="PANTHER" id="PTHR48097:SF5">
    <property type="entry name" value="LOW SPECIFICITY L-THREONINE ALDOLASE"/>
    <property type="match status" value="1"/>
</dbReference>
<dbReference type="InterPro" id="IPR015422">
    <property type="entry name" value="PyrdxlP-dep_Trfase_small"/>
</dbReference>
<proteinExistence type="inferred from homology"/>
<evidence type="ECO:0000256" key="4">
    <source>
        <dbReference type="ARBA" id="ARBA00022898"/>
    </source>
</evidence>
<evidence type="ECO:0000256" key="2">
    <source>
        <dbReference type="ARBA" id="ARBA00006966"/>
    </source>
</evidence>
<reference evidence="7" key="1">
    <citation type="submission" date="2022-08" db="EMBL/GenBank/DDBJ databases">
        <title>Complete Genome Sequences of 2 Bosea sp. soil isolates.</title>
        <authorList>
            <person name="Alvarez Arevalo M."/>
            <person name="Sterndorff E.B."/>
            <person name="Faurdal D."/>
            <person name="Joergensen T.S."/>
            <person name="Weber T."/>
        </authorList>
    </citation>
    <scope>NUCLEOTIDE SEQUENCE</scope>
    <source>
        <strain evidence="7">NBC_00436</strain>
    </source>
</reference>
<evidence type="ECO:0000256" key="5">
    <source>
        <dbReference type="PIRNR" id="PIRNR038940"/>
    </source>
</evidence>
<accession>A0A9E7ZR03</accession>
<keyword evidence="5" id="KW-0456">Lyase</keyword>
<dbReference type="EC" id="4.1.2.48" evidence="5"/>
<keyword evidence="4 5" id="KW-0663">Pyridoxal phosphate</keyword>
<evidence type="ECO:0000259" key="6">
    <source>
        <dbReference type="Pfam" id="PF01212"/>
    </source>
</evidence>
<evidence type="ECO:0000313" key="7">
    <source>
        <dbReference type="EMBL" id="UZF85386.1"/>
    </source>
</evidence>